<evidence type="ECO:0000313" key="3">
    <source>
        <dbReference type="WBParaSite" id="nRc.2.0.1.t45244-RA"/>
    </source>
</evidence>
<evidence type="ECO:0000256" key="1">
    <source>
        <dbReference type="SAM" id="MobiDB-lite"/>
    </source>
</evidence>
<proteinExistence type="predicted"/>
<accession>A0A915L277</accession>
<dbReference type="WBParaSite" id="nRc.2.0.1.t45244-RA">
    <property type="protein sequence ID" value="nRc.2.0.1.t45244-RA"/>
    <property type="gene ID" value="nRc.2.0.1.g45244"/>
</dbReference>
<dbReference type="AlphaFoldDB" id="A0A915L277"/>
<dbReference type="Proteomes" id="UP000887565">
    <property type="component" value="Unplaced"/>
</dbReference>
<keyword evidence="2" id="KW-1185">Reference proteome</keyword>
<protein>
    <submittedName>
        <fullName evidence="3">Uncharacterized protein</fullName>
    </submittedName>
</protein>
<organism evidence="2 3">
    <name type="scientific">Romanomermis culicivorax</name>
    <name type="common">Nematode worm</name>
    <dbReference type="NCBI Taxonomy" id="13658"/>
    <lineage>
        <taxon>Eukaryota</taxon>
        <taxon>Metazoa</taxon>
        <taxon>Ecdysozoa</taxon>
        <taxon>Nematoda</taxon>
        <taxon>Enoplea</taxon>
        <taxon>Dorylaimia</taxon>
        <taxon>Mermithida</taxon>
        <taxon>Mermithoidea</taxon>
        <taxon>Mermithidae</taxon>
        <taxon>Romanomermis</taxon>
    </lineage>
</organism>
<feature type="region of interest" description="Disordered" evidence="1">
    <location>
        <begin position="1"/>
        <end position="31"/>
    </location>
</feature>
<feature type="compositionally biased region" description="Polar residues" evidence="1">
    <location>
        <begin position="16"/>
        <end position="30"/>
    </location>
</feature>
<reference evidence="3" key="1">
    <citation type="submission" date="2022-11" db="UniProtKB">
        <authorList>
            <consortium name="WormBaseParasite"/>
        </authorList>
    </citation>
    <scope>IDENTIFICATION</scope>
</reference>
<name>A0A915L277_ROMCU</name>
<evidence type="ECO:0000313" key="2">
    <source>
        <dbReference type="Proteomes" id="UP000887565"/>
    </source>
</evidence>
<sequence length="329" mass="37176">MSKPSSKLVIPPPDATKQTAQQPPVATPTAQDKLDIITTQMEKIMVILGQMQNQIVVQQQKITNLETASSSRHLGPLPTEQGGYGLPNPPHTLPADNPHDADVSNDVFQLTQKEMLQISNQIQQGLANFTLQMGIKPKLISNLETTRPCPKVPNWKFCDEPLIPTYITLRKTTPARTPPLELSVTFTVNGQPSPRATWRAVFNFKASPLIQATMDKHKGQMVSLQDPVMFWDNLEKELKIQDELFEQHLQKHHRLTISEQIVTSNPGHPVIQATMDKHKGQIVSLQDLVMFCDNLEKELKVQDEIQWNHLKTPFRPSAQLKRRLDFSDS</sequence>